<dbReference type="Gene3D" id="1.10.30.10">
    <property type="entry name" value="High mobility group box domain"/>
    <property type="match status" value="1"/>
</dbReference>
<dbReference type="CDD" id="cd22028">
    <property type="entry name" value="HMG-box_SoxA_SoxB_SoxG"/>
    <property type="match status" value="1"/>
</dbReference>
<evidence type="ECO:0000256" key="2">
    <source>
        <dbReference type="ARBA" id="ARBA00023125"/>
    </source>
</evidence>
<dbReference type="GO" id="GO:0007420">
    <property type="term" value="P:brain development"/>
    <property type="evidence" value="ECO:0007669"/>
    <property type="project" value="TreeGrafter"/>
</dbReference>
<organism evidence="7">
    <name type="scientific">Lepeophtheirus salmonis</name>
    <name type="common">Salmon louse</name>
    <name type="synonym">Caligus salmonis</name>
    <dbReference type="NCBI Taxonomy" id="72036"/>
    <lineage>
        <taxon>Eukaryota</taxon>
        <taxon>Metazoa</taxon>
        <taxon>Ecdysozoa</taxon>
        <taxon>Arthropoda</taxon>
        <taxon>Crustacea</taxon>
        <taxon>Multicrustacea</taxon>
        <taxon>Hexanauplia</taxon>
        <taxon>Copepoda</taxon>
        <taxon>Siphonostomatoida</taxon>
        <taxon>Caligidae</taxon>
        <taxon>Lepeophtheirus</taxon>
    </lineage>
</organism>
<dbReference type="GO" id="GO:0005634">
    <property type="term" value="C:nucleus"/>
    <property type="evidence" value="ECO:0007669"/>
    <property type="project" value="UniProtKB-SubCell"/>
</dbReference>
<dbReference type="InterPro" id="IPR036910">
    <property type="entry name" value="HMG_box_dom_sf"/>
</dbReference>
<evidence type="ECO:0000256" key="3">
    <source>
        <dbReference type="ARBA" id="ARBA00023242"/>
    </source>
</evidence>
<evidence type="ECO:0000256" key="5">
    <source>
        <dbReference type="SAM" id="MobiDB-lite"/>
    </source>
</evidence>
<sequence>MVEGMMSFASAHHRGPGGSAAGSDSLSRMTSMTNSISPPSQEAYMLVPEKKNKLHELSNHIKRPMNAFMVWSRMKRRQIAQENPKMHNSEISKRLGSEWKTLSESEKMPFIDEAKRIRARHMQDHPDYKYRPRRKPKNMKAPNYPYTMPYPSVSMDALRAGQMSSYYSPYTSAGFSAAQMAAAAAAAAAAQSSSQMGSSMDAALKYGSYMSLYGGGGGANSNSCEPNSSETSSPGGVSVQPSKSSPYSNEDNKPHFEPKASNYSAESISRSYFDMHRYSSIGSGETGASPDAGSNHSESREERESPSKGATSLLSQHQQQQQDYSTHQQALHAYYSQAASLHGGNNSAAVAAAAVSSHYPPHAHHSFMAAAAHQYPANPASPYAPSGTVSHQGGTPAINHPPTSTSSDEYRKPLSVLF</sequence>
<evidence type="ECO:0000256" key="1">
    <source>
        <dbReference type="ARBA" id="ARBA00004123"/>
    </source>
</evidence>
<keyword evidence="2 4" id="KW-0238">DNA-binding</keyword>
<feature type="compositionally biased region" description="Polar residues" evidence="5">
    <location>
        <begin position="220"/>
        <end position="249"/>
    </location>
</feature>
<reference evidence="7" key="1">
    <citation type="submission" date="2014-05" db="EMBL/GenBank/DDBJ databases">
        <authorList>
            <person name="Chronopoulou M."/>
        </authorList>
    </citation>
    <scope>NUCLEOTIDE SEQUENCE</scope>
    <source>
        <tissue evidence="7">Whole organism</tissue>
    </source>
</reference>
<dbReference type="OrthoDB" id="6247875at2759"/>
<comment type="subcellular location">
    <subcellularLocation>
        <location evidence="1">Nucleus</location>
    </subcellularLocation>
</comment>
<dbReference type="InterPro" id="IPR050140">
    <property type="entry name" value="SRY-related_HMG-box_TF-like"/>
</dbReference>
<dbReference type="SMART" id="SM00398">
    <property type="entry name" value="HMG"/>
    <property type="match status" value="1"/>
</dbReference>
<feature type="compositionally biased region" description="Low complexity" evidence="5">
    <location>
        <begin position="311"/>
        <end position="328"/>
    </location>
</feature>
<feature type="compositionally biased region" description="Polar residues" evidence="5">
    <location>
        <begin position="22"/>
        <end position="40"/>
    </location>
</feature>
<feature type="region of interest" description="Disordered" evidence="5">
    <location>
        <begin position="379"/>
        <end position="418"/>
    </location>
</feature>
<dbReference type="EMBL" id="HACA01019982">
    <property type="protein sequence ID" value="CDW37343.1"/>
    <property type="molecule type" value="Transcribed_RNA"/>
</dbReference>
<dbReference type="AlphaFoldDB" id="A0A0K2UGK9"/>
<dbReference type="GO" id="GO:0030182">
    <property type="term" value="P:neuron differentiation"/>
    <property type="evidence" value="ECO:0007669"/>
    <property type="project" value="TreeGrafter"/>
</dbReference>
<evidence type="ECO:0000256" key="4">
    <source>
        <dbReference type="PROSITE-ProRule" id="PRU00267"/>
    </source>
</evidence>
<feature type="region of interest" description="Disordered" evidence="5">
    <location>
        <begin position="281"/>
        <end position="328"/>
    </location>
</feature>
<feature type="region of interest" description="Disordered" evidence="5">
    <location>
        <begin position="1"/>
        <end position="42"/>
    </location>
</feature>
<dbReference type="PANTHER" id="PTHR10270:SF324">
    <property type="entry name" value="SOX DOMAIN-CONTAINING PROTEIN DICHAETE-RELATED"/>
    <property type="match status" value="1"/>
</dbReference>
<dbReference type="InterPro" id="IPR009071">
    <property type="entry name" value="HMG_box_dom"/>
</dbReference>
<keyword evidence="3 4" id="KW-0539">Nucleus</keyword>
<dbReference type="GO" id="GO:0000122">
    <property type="term" value="P:negative regulation of transcription by RNA polymerase II"/>
    <property type="evidence" value="ECO:0007669"/>
    <property type="project" value="TreeGrafter"/>
</dbReference>
<dbReference type="FunFam" id="1.10.30.10:FF:000002">
    <property type="entry name" value="transcription factor Sox-2"/>
    <property type="match status" value="1"/>
</dbReference>
<evidence type="ECO:0000259" key="6">
    <source>
        <dbReference type="PROSITE" id="PS50118"/>
    </source>
</evidence>
<proteinExistence type="predicted"/>
<name>A0A0K2UGK9_LEPSM</name>
<dbReference type="PANTHER" id="PTHR10270">
    <property type="entry name" value="SOX TRANSCRIPTION FACTOR"/>
    <property type="match status" value="1"/>
</dbReference>
<dbReference type="GO" id="GO:0000978">
    <property type="term" value="F:RNA polymerase II cis-regulatory region sequence-specific DNA binding"/>
    <property type="evidence" value="ECO:0007669"/>
    <property type="project" value="TreeGrafter"/>
</dbReference>
<protein>
    <recommendedName>
        <fullName evidence="6">HMG box domain-containing protein</fullName>
    </recommendedName>
</protein>
<dbReference type="GO" id="GO:0001228">
    <property type="term" value="F:DNA-binding transcription activator activity, RNA polymerase II-specific"/>
    <property type="evidence" value="ECO:0007669"/>
    <property type="project" value="TreeGrafter"/>
</dbReference>
<evidence type="ECO:0000313" key="7">
    <source>
        <dbReference type="EMBL" id="CDW37343.1"/>
    </source>
</evidence>
<dbReference type="Pfam" id="PF00505">
    <property type="entry name" value="HMG_box"/>
    <property type="match status" value="1"/>
</dbReference>
<feature type="region of interest" description="Disordered" evidence="5">
    <location>
        <begin position="218"/>
        <end position="262"/>
    </location>
</feature>
<feature type="compositionally biased region" description="Basic and acidic residues" evidence="5">
    <location>
        <begin position="297"/>
        <end position="306"/>
    </location>
</feature>
<feature type="DNA-binding region" description="HMG box" evidence="4">
    <location>
        <begin position="61"/>
        <end position="129"/>
    </location>
</feature>
<feature type="domain" description="HMG box" evidence="6">
    <location>
        <begin position="61"/>
        <end position="129"/>
    </location>
</feature>
<accession>A0A0K2UGK9</accession>
<dbReference type="SUPFAM" id="SSF47095">
    <property type="entry name" value="HMG-box"/>
    <property type="match status" value="1"/>
</dbReference>
<dbReference type="PROSITE" id="PS50118">
    <property type="entry name" value="HMG_BOX_2"/>
    <property type="match status" value="1"/>
</dbReference>